<keyword evidence="4" id="KW-0472">Membrane</keyword>
<protein>
    <recommendedName>
        <fullName evidence="5">Histidine kinase domain-containing protein</fullName>
    </recommendedName>
</protein>
<comment type="caution">
    <text evidence="6">The sequence shown here is derived from an EMBL/GenBank/DDBJ whole genome shotgun (WGS) entry which is preliminary data.</text>
</comment>
<name>A0ABN2ZJR2_9ACTN</name>
<dbReference type="PROSITE" id="PS50109">
    <property type="entry name" value="HIS_KIN"/>
    <property type="match status" value="1"/>
</dbReference>
<dbReference type="InterPro" id="IPR036890">
    <property type="entry name" value="HATPase_C_sf"/>
</dbReference>
<evidence type="ECO:0000313" key="7">
    <source>
        <dbReference type="Proteomes" id="UP001501771"/>
    </source>
</evidence>
<organism evidence="6 7">
    <name type="scientific">Nocardioides koreensis</name>
    <dbReference type="NCBI Taxonomy" id="433651"/>
    <lineage>
        <taxon>Bacteria</taxon>
        <taxon>Bacillati</taxon>
        <taxon>Actinomycetota</taxon>
        <taxon>Actinomycetes</taxon>
        <taxon>Propionibacteriales</taxon>
        <taxon>Nocardioidaceae</taxon>
        <taxon>Nocardioides</taxon>
    </lineage>
</organism>
<feature type="transmembrane region" description="Helical" evidence="4">
    <location>
        <begin position="118"/>
        <end position="139"/>
    </location>
</feature>
<dbReference type="InterPro" id="IPR050482">
    <property type="entry name" value="Sensor_HK_TwoCompSys"/>
</dbReference>
<feature type="transmembrane region" description="Helical" evidence="4">
    <location>
        <begin position="151"/>
        <end position="171"/>
    </location>
</feature>
<dbReference type="SMART" id="SM00387">
    <property type="entry name" value="HATPase_c"/>
    <property type="match status" value="1"/>
</dbReference>
<evidence type="ECO:0000259" key="5">
    <source>
        <dbReference type="PROSITE" id="PS50109"/>
    </source>
</evidence>
<dbReference type="EMBL" id="BAAAQR010000003">
    <property type="protein sequence ID" value="GAA2143298.1"/>
    <property type="molecule type" value="Genomic_DNA"/>
</dbReference>
<dbReference type="SUPFAM" id="SSF55874">
    <property type="entry name" value="ATPase domain of HSP90 chaperone/DNA topoisomerase II/histidine kinase"/>
    <property type="match status" value="1"/>
</dbReference>
<keyword evidence="3" id="KW-0902">Two-component regulatory system</keyword>
<feature type="transmembrane region" description="Helical" evidence="4">
    <location>
        <begin position="183"/>
        <end position="202"/>
    </location>
</feature>
<feature type="transmembrane region" description="Helical" evidence="4">
    <location>
        <begin position="222"/>
        <end position="246"/>
    </location>
</feature>
<keyword evidence="1" id="KW-0808">Transferase</keyword>
<dbReference type="InterPro" id="IPR011712">
    <property type="entry name" value="Sig_transdc_His_kin_sub3_dim/P"/>
</dbReference>
<dbReference type="InterPro" id="IPR003594">
    <property type="entry name" value="HATPase_dom"/>
</dbReference>
<evidence type="ECO:0000256" key="2">
    <source>
        <dbReference type="ARBA" id="ARBA00022777"/>
    </source>
</evidence>
<evidence type="ECO:0000256" key="3">
    <source>
        <dbReference type="ARBA" id="ARBA00023012"/>
    </source>
</evidence>
<sequence length="508" mass="54321">MTGVTIAPGDAPTQFGVCALDTRLRVRVSEHCARMLSGGSRRLDNRCLLSRDPVGPTVAGWLLGMGTTAAVAGSHHLVFGVHSRSAHLVLDTVDACVALLVTFLLWGRFRRSLRLQDLLLAQGLLLLAAASVLPGALDAVLDLGAPGTTEVWWAIVIRVTASTLVIASALVGRDRRLARNARLHELAPVLVLAAAFVALWWVRDSLPLALPLDPPASASRPVVTGHPLLLAAQAAGAVAFGAASLVFAAQASRRRDVLLLWMAPACGVAAFARVNYFLFPSLYTDWVYTGDLLRSAAYALMLVGAAREIGEYWTGWATAAVLEDRRRLARELHDGVVQELGYIRSTTVLAVPDEDARADLLSACDRAIDEARAAVDALGRSAEEPLGFVLHRAARQVAERYGGRVLVDLDDSIEVGHAQRHALVRITREAVSNAIRHGTARSVTIRLERDAGRRRLVVRDDGRGIEPAVVAVSTGYGLTSMRERAAALPGAFEITSADGQGTAVTVVW</sequence>
<keyword evidence="2" id="KW-0418">Kinase</keyword>
<feature type="transmembrane region" description="Helical" evidence="4">
    <location>
        <begin position="85"/>
        <end position="106"/>
    </location>
</feature>
<dbReference type="PANTHER" id="PTHR24421:SF58">
    <property type="entry name" value="SIGNAL TRANSDUCTION HISTIDINE-PROTEIN KINASE_PHOSPHATASE UHPB"/>
    <property type="match status" value="1"/>
</dbReference>
<keyword evidence="4" id="KW-1133">Transmembrane helix</keyword>
<feature type="domain" description="Histidine kinase" evidence="5">
    <location>
        <begin position="327"/>
        <end position="508"/>
    </location>
</feature>
<dbReference type="PANTHER" id="PTHR24421">
    <property type="entry name" value="NITRATE/NITRITE SENSOR PROTEIN NARX-RELATED"/>
    <property type="match status" value="1"/>
</dbReference>
<evidence type="ECO:0000256" key="4">
    <source>
        <dbReference type="SAM" id="Phobius"/>
    </source>
</evidence>
<evidence type="ECO:0000313" key="6">
    <source>
        <dbReference type="EMBL" id="GAA2143298.1"/>
    </source>
</evidence>
<feature type="transmembrane region" description="Helical" evidence="4">
    <location>
        <begin position="58"/>
        <end position="79"/>
    </location>
</feature>
<dbReference type="CDD" id="cd16917">
    <property type="entry name" value="HATPase_UhpB-NarQ-NarX-like"/>
    <property type="match status" value="1"/>
</dbReference>
<dbReference type="Proteomes" id="UP001501771">
    <property type="component" value="Unassembled WGS sequence"/>
</dbReference>
<keyword evidence="7" id="KW-1185">Reference proteome</keyword>
<keyword evidence="4" id="KW-0812">Transmembrane</keyword>
<dbReference type="Pfam" id="PF07730">
    <property type="entry name" value="HisKA_3"/>
    <property type="match status" value="1"/>
</dbReference>
<evidence type="ECO:0000256" key="1">
    <source>
        <dbReference type="ARBA" id="ARBA00022679"/>
    </source>
</evidence>
<accession>A0ABN2ZJR2</accession>
<dbReference type="InterPro" id="IPR005467">
    <property type="entry name" value="His_kinase_dom"/>
</dbReference>
<reference evidence="6 7" key="1">
    <citation type="journal article" date="2019" name="Int. J. Syst. Evol. Microbiol.">
        <title>The Global Catalogue of Microorganisms (GCM) 10K type strain sequencing project: providing services to taxonomists for standard genome sequencing and annotation.</title>
        <authorList>
            <consortium name="The Broad Institute Genomics Platform"/>
            <consortium name="The Broad Institute Genome Sequencing Center for Infectious Disease"/>
            <person name="Wu L."/>
            <person name="Ma J."/>
        </authorList>
    </citation>
    <scope>NUCLEOTIDE SEQUENCE [LARGE SCALE GENOMIC DNA]</scope>
    <source>
        <strain evidence="6 7">JCM 16022</strain>
    </source>
</reference>
<dbReference type="Pfam" id="PF02518">
    <property type="entry name" value="HATPase_c"/>
    <property type="match status" value="1"/>
</dbReference>
<proteinExistence type="predicted"/>
<dbReference type="Gene3D" id="1.20.5.1930">
    <property type="match status" value="1"/>
</dbReference>
<gene>
    <name evidence="6" type="ORF">GCM10009844_15630</name>
</gene>
<dbReference type="Gene3D" id="3.30.565.10">
    <property type="entry name" value="Histidine kinase-like ATPase, C-terminal domain"/>
    <property type="match status" value="1"/>
</dbReference>
<feature type="transmembrane region" description="Helical" evidence="4">
    <location>
        <begin position="258"/>
        <end position="278"/>
    </location>
</feature>